<dbReference type="EMBL" id="SWKU01000010">
    <property type="protein sequence ID" value="KAF3003207.1"/>
    <property type="molecule type" value="Genomic_DNA"/>
</dbReference>
<feature type="domain" description="F-box" evidence="1">
    <location>
        <begin position="1"/>
        <end position="48"/>
    </location>
</feature>
<proteinExistence type="predicted"/>
<organism evidence="2 3">
    <name type="scientific">Curvularia kusanoi</name>
    <name type="common">Cochliobolus kusanoi</name>
    <dbReference type="NCBI Taxonomy" id="90978"/>
    <lineage>
        <taxon>Eukaryota</taxon>
        <taxon>Fungi</taxon>
        <taxon>Dikarya</taxon>
        <taxon>Ascomycota</taxon>
        <taxon>Pezizomycotina</taxon>
        <taxon>Dothideomycetes</taxon>
        <taxon>Pleosporomycetidae</taxon>
        <taxon>Pleosporales</taxon>
        <taxon>Pleosporineae</taxon>
        <taxon>Pleosporaceae</taxon>
        <taxon>Curvularia</taxon>
    </lineage>
</organism>
<sequence>MILIDDLPQELIDNISSFLSVSDLSKTLTISPKFQIAAESCSRGFEKFTITEANADKFLSTYGGRRVRYLRRIRFMPMFPSLDTPLPEGTSPPCRDSASAIVHADEHFTSQIQTLFGILDSLQSKMKDSDFGDSIRLTIYTPRRLAPHYCLHRTYVSWRVHLLAPETLPTVKFIRTLVIKNGRHSNLLDSDIDQEKPSLRSLDLRILKDLGSKLPALQKIICKVGAEDWVSYVKWEAHTANHYRHIFEGPQRDSRHSFANAASQIQCKDLRDLDLDFMSPIHVIDWTDQRIAMPDLVTPALHDPFSTALRVLSYPIRRLNLRGVFDDTLFWPRDTSEVMPHWPNLEILHVAFHPVSPTGAWYFRGVHEPDSVEGGFEITPAHYPPYETSPEDEEVDGDDDNYIEWDQISEAQYRVVPNDELIEPFLTAFARATDAMPSLKVAAVWSILQLMASDMGGVYATEDYKNFGSRKLGWGVVYSAPGFGDSRCGLEVQQSANRQLWWKVANWRPTPRLKELIQGIGETEHKSDLKEYWNEAADWQSLDDRRSFEDITESYFSRTVA</sequence>
<evidence type="ECO:0000313" key="3">
    <source>
        <dbReference type="Proteomes" id="UP000801428"/>
    </source>
</evidence>
<evidence type="ECO:0000313" key="2">
    <source>
        <dbReference type="EMBL" id="KAF3003207.1"/>
    </source>
</evidence>
<dbReference type="Proteomes" id="UP000801428">
    <property type="component" value="Unassembled WGS sequence"/>
</dbReference>
<dbReference type="OrthoDB" id="5985073at2759"/>
<reference evidence="2" key="1">
    <citation type="submission" date="2019-04" db="EMBL/GenBank/DDBJ databases">
        <title>Sequencing of skin fungus with MAO and IRED activity.</title>
        <authorList>
            <person name="Marsaioli A.J."/>
            <person name="Bonatto J.M.C."/>
            <person name="Reis Junior O."/>
        </authorList>
    </citation>
    <scope>NUCLEOTIDE SEQUENCE</scope>
    <source>
        <strain evidence="2">30M1</strain>
    </source>
</reference>
<evidence type="ECO:0000259" key="1">
    <source>
        <dbReference type="PROSITE" id="PS50181"/>
    </source>
</evidence>
<gene>
    <name evidence="2" type="ORF">E8E13_009710</name>
</gene>
<keyword evidence="3" id="KW-1185">Reference proteome</keyword>
<dbReference type="InterPro" id="IPR001810">
    <property type="entry name" value="F-box_dom"/>
</dbReference>
<comment type="caution">
    <text evidence="2">The sequence shown here is derived from an EMBL/GenBank/DDBJ whole genome shotgun (WGS) entry which is preliminary data.</text>
</comment>
<protein>
    <recommendedName>
        <fullName evidence="1">F-box domain-containing protein</fullName>
    </recommendedName>
</protein>
<dbReference type="AlphaFoldDB" id="A0A9P4WB85"/>
<name>A0A9P4WB85_CURKU</name>
<accession>A0A9P4WB85</accession>
<dbReference type="PROSITE" id="PS50181">
    <property type="entry name" value="FBOX"/>
    <property type="match status" value="1"/>
</dbReference>